<proteinExistence type="predicted"/>
<evidence type="ECO:0000256" key="2">
    <source>
        <dbReference type="ARBA" id="ARBA00023125"/>
    </source>
</evidence>
<keyword evidence="3" id="KW-0804">Transcription</keyword>
<evidence type="ECO:0000256" key="3">
    <source>
        <dbReference type="ARBA" id="ARBA00023163"/>
    </source>
</evidence>
<dbReference type="EMBL" id="CAESGF010000010">
    <property type="protein sequence ID" value="CAB4364087.1"/>
    <property type="molecule type" value="Genomic_DNA"/>
</dbReference>
<dbReference type="Gene3D" id="1.10.10.60">
    <property type="entry name" value="Homeodomain-like"/>
    <property type="match status" value="1"/>
</dbReference>
<feature type="domain" description="HTH tetR-type" evidence="4">
    <location>
        <begin position="10"/>
        <end position="70"/>
    </location>
</feature>
<dbReference type="EMBL" id="CAFBMT010000011">
    <property type="protein sequence ID" value="CAB4939545.1"/>
    <property type="molecule type" value="Genomic_DNA"/>
</dbReference>
<evidence type="ECO:0000313" key="5">
    <source>
        <dbReference type="EMBL" id="CAB4364087.1"/>
    </source>
</evidence>
<keyword evidence="2" id="KW-0238">DNA-binding</keyword>
<dbReference type="EMBL" id="CAEZYF010000010">
    <property type="protein sequence ID" value="CAB4725844.1"/>
    <property type="molecule type" value="Genomic_DNA"/>
</dbReference>
<evidence type="ECO:0000313" key="10">
    <source>
        <dbReference type="EMBL" id="CAB4970827.1"/>
    </source>
</evidence>
<reference evidence="5" key="1">
    <citation type="submission" date="2020-05" db="EMBL/GenBank/DDBJ databases">
        <authorList>
            <person name="Chiriac C."/>
            <person name="Salcher M."/>
            <person name="Ghai R."/>
            <person name="Kavagutti S V."/>
        </authorList>
    </citation>
    <scope>NUCLEOTIDE SEQUENCE</scope>
</reference>
<dbReference type="InterPro" id="IPR001647">
    <property type="entry name" value="HTH_TetR"/>
</dbReference>
<keyword evidence="1" id="KW-0805">Transcription regulation</keyword>
<dbReference type="PROSITE" id="PS50977">
    <property type="entry name" value="HTH_TETR_2"/>
    <property type="match status" value="1"/>
</dbReference>
<organism evidence="5">
    <name type="scientific">freshwater metagenome</name>
    <dbReference type="NCBI Taxonomy" id="449393"/>
    <lineage>
        <taxon>unclassified sequences</taxon>
        <taxon>metagenomes</taxon>
        <taxon>ecological metagenomes</taxon>
    </lineage>
</organism>
<sequence length="201" mass="21932">MMTRLETRRAFAASEIARTAMALFAERGFHAVTVEEIAEAAEISPRTFFRYFPAKEDVVLLEQRRMQERLVDAFTARPTEEPPITALRNAYLATSDVPANRRKAVLQHNRVRLDVPAILARGYGEDVFGNDAIVDALASRMGVDSVHDSRPAIAAAVMAAAAATAFDRWLRTTGRGNPADAVGVALAMVESGLRSMDTPSD</sequence>
<accession>A0A6J6A3W8</accession>
<dbReference type="InterPro" id="IPR023772">
    <property type="entry name" value="DNA-bd_HTH_TetR-type_CS"/>
</dbReference>
<dbReference type="PANTHER" id="PTHR30055">
    <property type="entry name" value="HTH-TYPE TRANSCRIPTIONAL REGULATOR RUTR"/>
    <property type="match status" value="1"/>
</dbReference>
<evidence type="ECO:0000313" key="9">
    <source>
        <dbReference type="EMBL" id="CAB4939545.1"/>
    </source>
</evidence>
<evidence type="ECO:0000313" key="6">
    <source>
        <dbReference type="EMBL" id="CAB4725844.1"/>
    </source>
</evidence>
<dbReference type="GO" id="GO:0003700">
    <property type="term" value="F:DNA-binding transcription factor activity"/>
    <property type="evidence" value="ECO:0007669"/>
    <property type="project" value="TreeGrafter"/>
</dbReference>
<dbReference type="Pfam" id="PF17754">
    <property type="entry name" value="TetR_C_14"/>
    <property type="match status" value="1"/>
</dbReference>
<dbReference type="AlphaFoldDB" id="A0A6J6A3W8"/>
<evidence type="ECO:0000313" key="7">
    <source>
        <dbReference type="EMBL" id="CAB4811305.1"/>
    </source>
</evidence>
<evidence type="ECO:0000313" key="8">
    <source>
        <dbReference type="EMBL" id="CAB4850769.1"/>
    </source>
</evidence>
<dbReference type="InterPro" id="IPR050109">
    <property type="entry name" value="HTH-type_TetR-like_transc_reg"/>
</dbReference>
<dbReference type="InterPro" id="IPR009057">
    <property type="entry name" value="Homeodomain-like_sf"/>
</dbReference>
<protein>
    <submittedName>
        <fullName evidence="5">Unannotated protein</fullName>
    </submittedName>
</protein>
<dbReference type="Pfam" id="PF00440">
    <property type="entry name" value="TetR_N"/>
    <property type="match status" value="1"/>
</dbReference>
<dbReference type="SUPFAM" id="SSF46689">
    <property type="entry name" value="Homeodomain-like"/>
    <property type="match status" value="1"/>
</dbReference>
<dbReference type="EMBL" id="CAFAAV010000042">
    <property type="protein sequence ID" value="CAB4811305.1"/>
    <property type="molecule type" value="Genomic_DNA"/>
</dbReference>
<evidence type="ECO:0000256" key="1">
    <source>
        <dbReference type="ARBA" id="ARBA00023015"/>
    </source>
</evidence>
<dbReference type="InterPro" id="IPR041347">
    <property type="entry name" value="MftR_C"/>
</dbReference>
<dbReference type="PANTHER" id="PTHR30055:SF238">
    <property type="entry name" value="MYCOFACTOCIN BIOSYNTHESIS TRANSCRIPTIONAL REGULATOR MFTR-RELATED"/>
    <property type="match status" value="1"/>
</dbReference>
<name>A0A6J6A3W8_9ZZZZ</name>
<dbReference type="Gene3D" id="1.10.357.10">
    <property type="entry name" value="Tetracycline Repressor, domain 2"/>
    <property type="match status" value="1"/>
</dbReference>
<evidence type="ECO:0000259" key="4">
    <source>
        <dbReference type="PROSITE" id="PS50977"/>
    </source>
</evidence>
<dbReference type="GO" id="GO:0000976">
    <property type="term" value="F:transcription cis-regulatory region binding"/>
    <property type="evidence" value="ECO:0007669"/>
    <property type="project" value="TreeGrafter"/>
</dbReference>
<dbReference type="EMBL" id="CAFBIY010000063">
    <property type="protein sequence ID" value="CAB4850769.1"/>
    <property type="molecule type" value="Genomic_DNA"/>
</dbReference>
<dbReference type="PRINTS" id="PR00455">
    <property type="entry name" value="HTHTETR"/>
</dbReference>
<dbReference type="EMBL" id="CAFBOL010000001">
    <property type="protein sequence ID" value="CAB4970827.1"/>
    <property type="molecule type" value="Genomic_DNA"/>
</dbReference>
<gene>
    <name evidence="6" type="ORF">UFOPK2656_01766</name>
    <name evidence="7" type="ORF">UFOPK3099_00763</name>
    <name evidence="8" type="ORF">UFOPK3267_01304</name>
    <name evidence="9" type="ORF">UFOPK3651_02059</name>
    <name evidence="10" type="ORF">UFOPK3931_00097</name>
    <name evidence="5" type="ORF">UFOPK4189_01854</name>
</gene>
<dbReference type="PROSITE" id="PS01081">
    <property type="entry name" value="HTH_TETR_1"/>
    <property type="match status" value="1"/>
</dbReference>